<accession>A0A331QGN7</accession>
<dbReference type="InterPro" id="IPR036679">
    <property type="entry name" value="FlgN-like_sf"/>
</dbReference>
<reference evidence="6 12" key="2">
    <citation type="journal article" date="2017" name="J. Antimicrob. Chemother.">
        <title>Characterization of the population structure, drug resistance mechanisms and plasmids of the community-associated Enterobacter cloacae complex in China.</title>
        <authorList>
            <person name="Zhou K."/>
            <person name="Yu W."/>
            <person name="Cao X."/>
            <person name="Shen P."/>
            <person name="Lu H."/>
            <person name="Luo Q."/>
            <person name="Rossen J.W.A."/>
            <person name="Xiao Y."/>
        </authorList>
    </citation>
    <scope>NUCLEOTIDE SEQUENCE [LARGE SCALE GENOMIC DNA]</scope>
    <source>
        <strain evidence="6 12">ECC904</strain>
    </source>
</reference>
<dbReference type="Gene3D" id="1.20.58.300">
    <property type="entry name" value="FlgN-like"/>
    <property type="match status" value="1"/>
</dbReference>
<dbReference type="Pfam" id="PF05130">
    <property type="entry name" value="FlgN"/>
    <property type="match status" value="1"/>
</dbReference>
<evidence type="ECO:0000313" key="7">
    <source>
        <dbReference type="EMBL" id="PJG37699.1"/>
    </source>
</evidence>
<feature type="coiled-coil region" evidence="4">
    <location>
        <begin position="39"/>
        <end position="73"/>
    </location>
</feature>
<reference evidence="10 11" key="1">
    <citation type="submission" date="2016-03" db="EMBL/GenBank/DDBJ databases">
        <authorList>
            <consortium name="Pathogen Informatics"/>
        </authorList>
    </citation>
    <scope>NUCLEOTIDE SEQUENCE [LARGE SCALE GENOMIC DNA]</scope>
    <source>
        <strain evidence="5">E1424</strain>
        <strain evidence="10">e1424</strain>
        <strain evidence="8">E552</strain>
        <strain evidence="11">e552</strain>
    </source>
</reference>
<evidence type="ECO:0000256" key="2">
    <source>
        <dbReference type="ARBA" id="ARBA00007703"/>
    </source>
</evidence>
<evidence type="ECO:0000313" key="10">
    <source>
        <dbReference type="Proteomes" id="UP000076205"/>
    </source>
</evidence>
<evidence type="ECO:0000256" key="4">
    <source>
        <dbReference type="SAM" id="Coils"/>
    </source>
</evidence>
<organism evidence="6 12">
    <name type="scientific">Enterobacter hormaechei</name>
    <dbReference type="NCBI Taxonomy" id="158836"/>
    <lineage>
        <taxon>Bacteria</taxon>
        <taxon>Pseudomonadati</taxon>
        <taxon>Pseudomonadota</taxon>
        <taxon>Gammaproteobacteria</taxon>
        <taxon>Enterobacterales</taxon>
        <taxon>Enterobacteriaceae</taxon>
        <taxon>Enterobacter</taxon>
        <taxon>Enterobacter cloacae complex</taxon>
    </lineage>
</organism>
<dbReference type="Proteomes" id="UP000076205">
    <property type="component" value="Unassembled WGS sequence"/>
</dbReference>
<dbReference type="KEGG" id="ehm:AB284_16840"/>
<keyword evidence="6" id="KW-0966">Cell projection</keyword>
<dbReference type="EMBL" id="NMVR01000042">
    <property type="protein sequence ID" value="PJG37699.1"/>
    <property type="molecule type" value="Genomic_DNA"/>
</dbReference>
<evidence type="ECO:0000256" key="1">
    <source>
        <dbReference type="ARBA" id="ARBA00002397"/>
    </source>
</evidence>
<evidence type="ECO:0000256" key="3">
    <source>
        <dbReference type="ARBA" id="ARBA00022795"/>
    </source>
</evidence>
<dbReference type="AlphaFoldDB" id="A0A0A6H3W6"/>
<dbReference type="Proteomes" id="UP000229974">
    <property type="component" value="Unassembled WGS sequence"/>
</dbReference>
<accession>A0A0A6H3W6</accession>
<evidence type="ECO:0000313" key="9">
    <source>
        <dbReference type="EMBL" id="TYS11230.1"/>
    </source>
</evidence>
<keyword evidence="6" id="KW-0969">Cilium</keyword>
<reference evidence="7 13" key="3">
    <citation type="submission" date="2017-07" db="EMBL/GenBank/DDBJ databases">
        <title>Draft genome sequence of Enterobacter cloacae ST128, a clinical strain coproducing KPC-2 and NDM-1 carbapenemases.</title>
        <authorList>
            <person name="Li X."/>
        </authorList>
    </citation>
    <scope>NUCLEOTIDE SEQUENCE [LARGE SCALE GENOMIC DNA]</scope>
    <source>
        <strain evidence="7 13">HBY</strain>
    </source>
</reference>
<evidence type="ECO:0000313" key="8">
    <source>
        <dbReference type="EMBL" id="SAD73138.1"/>
    </source>
</evidence>
<dbReference type="GO" id="GO:0044780">
    <property type="term" value="P:bacterial-type flagellum assembly"/>
    <property type="evidence" value="ECO:0007669"/>
    <property type="project" value="InterPro"/>
</dbReference>
<dbReference type="EMBL" id="FKEV01000002">
    <property type="protein sequence ID" value="SAD73138.1"/>
    <property type="molecule type" value="Genomic_DNA"/>
</dbReference>
<reference evidence="9 14" key="4">
    <citation type="submission" date="2019-08" db="EMBL/GenBank/DDBJ databases">
        <title>Whole genome sequence analysis of bacterial isolates in patients.</title>
        <authorList>
            <person name="Jeong K.C."/>
        </authorList>
    </citation>
    <scope>NUCLEOTIDE SEQUENCE [LARGE SCALE GENOMIC DNA]</scope>
    <source>
        <strain evidence="9 14">KCJ3K342</strain>
    </source>
</reference>
<dbReference type="EMBL" id="VTDZ01000076">
    <property type="protein sequence ID" value="TYS11230.1"/>
    <property type="molecule type" value="Genomic_DNA"/>
</dbReference>
<dbReference type="InterPro" id="IPR007809">
    <property type="entry name" value="FlgN-like"/>
</dbReference>
<dbReference type="EMBL" id="FJYW01000003">
    <property type="protein sequence ID" value="CZX06205.1"/>
    <property type="molecule type" value="Genomic_DNA"/>
</dbReference>
<comment type="caution">
    <text evidence="6">The sequence shown here is derived from an EMBL/GenBank/DDBJ whole genome shotgun (WGS) entry which is preliminary data.</text>
</comment>
<evidence type="ECO:0000313" key="6">
    <source>
        <dbReference type="EMBL" id="PJD85931.1"/>
    </source>
</evidence>
<evidence type="ECO:0000313" key="11">
    <source>
        <dbReference type="Proteomes" id="UP000077295"/>
    </source>
</evidence>
<keyword evidence="4" id="KW-0175">Coiled coil</keyword>
<dbReference type="Proteomes" id="UP000322612">
    <property type="component" value="Unassembled WGS sequence"/>
</dbReference>
<dbReference type="Proteomes" id="UP000077295">
    <property type="component" value="Unassembled WGS sequence"/>
</dbReference>
<proteinExistence type="inferred from homology"/>
<dbReference type="RefSeq" id="WP_003858003.1">
    <property type="nucleotide sequence ID" value="NZ_AMGJ01000043.1"/>
</dbReference>
<keyword evidence="3" id="KW-1005">Bacterial flagellum biogenesis</keyword>
<evidence type="ECO:0000313" key="12">
    <source>
        <dbReference type="Proteomes" id="UP000229974"/>
    </source>
</evidence>
<evidence type="ECO:0000313" key="5">
    <source>
        <dbReference type="EMBL" id="CZX06205.1"/>
    </source>
</evidence>
<comment type="function">
    <text evidence="1">Required for the efficient initiation of filament assembly.</text>
</comment>
<protein>
    <submittedName>
        <fullName evidence="9">Flagella biosynthesis chaperone FlgN</fullName>
    </submittedName>
    <submittedName>
        <fullName evidence="6">Flagellar biosynthesis protein FlgN</fullName>
    </submittedName>
    <submittedName>
        <fullName evidence="5">FlgN family protein</fullName>
    </submittedName>
</protein>
<name>A0A0A6H3W6_9ENTR</name>
<dbReference type="SUPFAM" id="SSF140566">
    <property type="entry name" value="FlgN-like"/>
    <property type="match status" value="1"/>
</dbReference>
<gene>
    <name evidence="9" type="primary">flgN</name>
    <name evidence="6" type="ORF">B9Q30_08430</name>
    <name evidence="7" type="ORF">CGZ54_21405</name>
    <name evidence="9" type="ORF">FZC81_16515</name>
    <name evidence="8" type="ORF">SAMEA2273187_00888</name>
    <name evidence="5" type="ORF">SAMEA2273352_01559</name>
</gene>
<dbReference type="EMBL" id="NEEW01000005">
    <property type="protein sequence ID" value="PJD85931.1"/>
    <property type="molecule type" value="Genomic_DNA"/>
</dbReference>
<evidence type="ECO:0000313" key="14">
    <source>
        <dbReference type="Proteomes" id="UP000322612"/>
    </source>
</evidence>
<sequence>MSRLSEILDQMTVVLNDLKTVMDAEQHHLSSGQINGSALQRITEDKSSLLATLDYLEKQRRAEQDAKRSANDEINERWQTITEKTQHLRDLNQHNGWLLEGQIIRNQQALEVLKPYKEPGLYGADGQTATARITGGKKISI</sequence>
<dbReference type="Proteomes" id="UP000231328">
    <property type="component" value="Unassembled WGS sequence"/>
</dbReference>
<dbReference type="STRING" id="299766.BFV68_08140"/>
<dbReference type="NCBIfam" id="NF012003">
    <property type="entry name" value="PRK15459.1"/>
    <property type="match status" value="1"/>
</dbReference>
<keyword evidence="6" id="KW-0282">Flagellum</keyword>
<dbReference type="OrthoDB" id="6462803at2"/>
<evidence type="ECO:0000313" key="13">
    <source>
        <dbReference type="Proteomes" id="UP000231328"/>
    </source>
</evidence>
<comment type="similarity">
    <text evidence="2">Belongs to the FlgN family.</text>
</comment>